<dbReference type="Proteomes" id="UP000187651">
    <property type="component" value="Unassembled WGS sequence"/>
</dbReference>
<proteinExistence type="predicted"/>
<evidence type="ECO:0000313" key="1">
    <source>
        <dbReference type="EMBL" id="SDM88978.1"/>
    </source>
</evidence>
<dbReference type="RefSeq" id="WP_074521514.1">
    <property type="nucleotide sequence ID" value="NZ_FNHZ01000003.1"/>
</dbReference>
<sequence>MKKLKLSLEYQCYPIWSYDEDGSLIDNDLPEELRNDEELDNLLLDIQETFDGLYIDTPSEFTSNDFSSDDEKEAFQSKIDKALNLLIDRYGSEYEIESKYLKNSR</sequence>
<organism evidence="1 2">
    <name type="scientific">Lachnospira pectinoschiza</name>
    <dbReference type="NCBI Taxonomy" id="28052"/>
    <lineage>
        <taxon>Bacteria</taxon>
        <taxon>Bacillati</taxon>
        <taxon>Bacillota</taxon>
        <taxon>Clostridia</taxon>
        <taxon>Lachnospirales</taxon>
        <taxon>Lachnospiraceae</taxon>
        <taxon>Lachnospira</taxon>
    </lineage>
</organism>
<dbReference type="AlphaFoldDB" id="A0A1G9WWT1"/>
<reference evidence="2" key="1">
    <citation type="submission" date="2016-10" db="EMBL/GenBank/DDBJ databases">
        <authorList>
            <person name="Varghese N."/>
            <person name="Submissions S."/>
        </authorList>
    </citation>
    <scope>NUCLEOTIDE SEQUENCE [LARGE SCALE GENOMIC DNA]</scope>
    <source>
        <strain evidence="2">M83</strain>
    </source>
</reference>
<dbReference type="OrthoDB" id="1150977at2"/>
<accession>A0A1G9WWT1</accession>
<gene>
    <name evidence="1" type="ORF">SAMN05216544_1375</name>
</gene>
<protein>
    <submittedName>
        <fullName evidence="1">Uncharacterized protein</fullName>
    </submittedName>
</protein>
<dbReference type="EMBL" id="FNHZ01000003">
    <property type="protein sequence ID" value="SDM88978.1"/>
    <property type="molecule type" value="Genomic_DNA"/>
</dbReference>
<evidence type="ECO:0000313" key="2">
    <source>
        <dbReference type="Proteomes" id="UP000187651"/>
    </source>
</evidence>
<keyword evidence="2" id="KW-1185">Reference proteome</keyword>
<name>A0A1G9WWT1_9FIRM</name>